<dbReference type="Gene3D" id="1.10.287.950">
    <property type="entry name" value="Methyl-accepting chemotaxis protein"/>
    <property type="match status" value="1"/>
</dbReference>
<feature type="transmembrane region" description="Helical" evidence="3">
    <location>
        <begin position="153"/>
        <end position="170"/>
    </location>
</feature>
<dbReference type="PANTHER" id="PTHR32089:SF112">
    <property type="entry name" value="LYSOZYME-LIKE PROTEIN-RELATED"/>
    <property type="match status" value="1"/>
</dbReference>
<dbReference type="InterPro" id="IPR004089">
    <property type="entry name" value="MCPsignal_dom"/>
</dbReference>
<evidence type="ECO:0000313" key="6">
    <source>
        <dbReference type="Proteomes" id="UP001078443"/>
    </source>
</evidence>
<dbReference type="Pfam" id="PF00015">
    <property type="entry name" value="MCPsignal"/>
    <property type="match status" value="1"/>
</dbReference>
<proteinExistence type="predicted"/>
<keyword evidence="6" id="KW-1185">Reference proteome</keyword>
<dbReference type="PANTHER" id="PTHR32089">
    <property type="entry name" value="METHYL-ACCEPTING CHEMOTAXIS PROTEIN MCPB"/>
    <property type="match status" value="1"/>
</dbReference>
<dbReference type="RefSeq" id="WP_268041742.1">
    <property type="nucleotide sequence ID" value="NZ_JAPQER010000007.1"/>
</dbReference>
<feature type="transmembrane region" description="Helical" evidence="3">
    <location>
        <begin position="114"/>
        <end position="133"/>
    </location>
</feature>
<evidence type="ECO:0000256" key="3">
    <source>
        <dbReference type="SAM" id="Phobius"/>
    </source>
</evidence>
<sequence>MNIFNTYNDSHELRTRSKFVIIIWMISLISRLGLDIIIFNVKTTTSITMCLIGFLSLIPVWLCFRYDKWVKYIPYASLFSLHVTCTSMILMNKGIVTFILLFYSLFLITIYQHYMSIIISVIVDSLLLTYILINPEIYDKIFFNVPHKGAILIYAYFIFIGVIATVIISFNNKLVLKIENKTEEVEKEHEHIMLVLNKNADISNKLNNINQNVYGNLQTNSESLNEIKEAFNSLTSVISNTGNKIHSMHEDAMHGITITEDVNVKIETVIYNSEKAVKNVNGSKEMLDVLKGTLDKIIENIDAIMNSMSEMTKQQEIVSNYIIGVKDIADKTSLLSLNASIESARAGEAGKGFSVVAEEISKLASSSNEFAEKIGELMSNNSKIIGKISDEIKNEREFIGNSNKQMLNAIKSYDSLVYNMSDTSKMINSFKSSFDVLIKLFESVTEEVKEITDNSESNVAILEEVNSNMDVQVYNTTNIKEEYKNLDSLIQDLNDLN</sequence>
<keyword evidence="3" id="KW-0812">Transmembrane</keyword>
<keyword evidence="1 2" id="KW-0807">Transducer</keyword>
<dbReference type="Proteomes" id="UP001078443">
    <property type="component" value="Unassembled WGS sequence"/>
</dbReference>
<keyword evidence="3" id="KW-1133">Transmembrane helix</keyword>
<keyword evidence="3" id="KW-0472">Membrane</keyword>
<evidence type="ECO:0000259" key="4">
    <source>
        <dbReference type="PROSITE" id="PS50111"/>
    </source>
</evidence>
<evidence type="ECO:0000256" key="2">
    <source>
        <dbReference type="PROSITE-ProRule" id="PRU00284"/>
    </source>
</evidence>
<dbReference type="SMART" id="SM00283">
    <property type="entry name" value="MA"/>
    <property type="match status" value="1"/>
</dbReference>
<protein>
    <submittedName>
        <fullName evidence="5">Methyl-accepting chemotaxis protein</fullName>
    </submittedName>
</protein>
<evidence type="ECO:0000256" key="1">
    <source>
        <dbReference type="ARBA" id="ARBA00023224"/>
    </source>
</evidence>
<organism evidence="5 6">
    <name type="scientific">Clostridium aestuarii</name>
    <dbReference type="NCBI Taxonomy" id="338193"/>
    <lineage>
        <taxon>Bacteria</taxon>
        <taxon>Bacillati</taxon>
        <taxon>Bacillota</taxon>
        <taxon>Clostridia</taxon>
        <taxon>Eubacteriales</taxon>
        <taxon>Clostridiaceae</taxon>
        <taxon>Clostridium</taxon>
    </lineage>
</organism>
<dbReference type="PROSITE" id="PS50111">
    <property type="entry name" value="CHEMOTAXIS_TRANSDUC_2"/>
    <property type="match status" value="1"/>
</dbReference>
<feature type="transmembrane region" description="Helical" evidence="3">
    <location>
        <begin position="45"/>
        <end position="64"/>
    </location>
</feature>
<evidence type="ECO:0000313" key="5">
    <source>
        <dbReference type="EMBL" id="MCY6485418.1"/>
    </source>
</evidence>
<reference evidence="5" key="1">
    <citation type="submission" date="2022-12" db="EMBL/GenBank/DDBJ databases">
        <authorList>
            <person name="Wang J."/>
        </authorList>
    </citation>
    <scope>NUCLEOTIDE SEQUENCE</scope>
    <source>
        <strain evidence="5">HY-45-18</strain>
    </source>
</reference>
<comment type="caution">
    <text evidence="5">The sequence shown here is derived from an EMBL/GenBank/DDBJ whole genome shotgun (WGS) entry which is preliminary data.</text>
</comment>
<gene>
    <name evidence="5" type="ORF">OW763_13865</name>
</gene>
<feature type="transmembrane region" description="Helical" evidence="3">
    <location>
        <begin position="21"/>
        <end position="39"/>
    </location>
</feature>
<dbReference type="SUPFAM" id="SSF58104">
    <property type="entry name" value="Methyl-accepting chemotaxis protein (MCP) signaling domain"/>
    <property type="match status" value="1"/>
</dbReference>
<accession>A0ABT4D2E5</accession>
<feature type="domain" description="Methyl-accepting transducer" evidence="4">
    <location>
        <begin position="223"/>
        <end position="452"/>
    </location>
</feature>
<name>A0ABT4D2E5_9CLOT</name>
<feature type="transmembrane region" description="Helical" evidence="3">
    <location>
        <begin position="76"/>
        <end position="108"/>
    </location>
</feature>
<dbReference type="EMBL" id="JAPQER010000007">
    <property type="protein sequence ID" value="MCY6485418.1"/>
    <property type="molecule type" value="Genomic_DNA"/>
</dbReference>